<feature type="compositionally biased region" description="Low complexity" evidence="10">
    <location>
        <begin position="86"/>
        <end position="99"/>
    </location>
</feature>
<dbReference type="GO" id="GO:0015031">
    <property type="term" value="P:protein transport"/>
    <property type="evidence" value="ECO:0007669"/>
    <property type="project" value="UniProtKB-KW"/>
</dbReference>
<organism evidence="12 13">
    <name type="scientific">Lacticaseibacillus paracasei NRIC 0644</name>
    <dbReference type="NCBI Taxonomy" id="1435038"/>
    <lineage>
        <taxon>Bacteria</taxon>
        <taxon>Bacillati</taxon>
        <taxon>Bacillota</taxon>
        <taxon>Bacilli</taxon>
        <taxon>Lactobacillales</taxon>
        <taxon>Lactobacillaceae</taxon>
        <taxon>Lacticaseibacillus</taxon>
    </lineage>
</organism>
<evidence type="ECO:0000256" key="8">
    <source>
        <dbReference type="ARBA" id="ARBA00023010"/>
    </source>
</evidence>
<dbReference type="AlphaFoldDB" id="A0A0C9QH76"/>
<protein>
    <submittedName>
        <fullName evidence="12">Protein translocase subunit</fullName>
    </submittedName>
</protein>
<evidence type="ECO:0000313" key="12">
    <source>
        <dbReference type="EMBL" id="GAN37823.1"/>
    </source>
</evidence>
<dbReference type="RefSeq" id="WP_003597958.1">
    <property type="nucleotide sequence ID" value="NZ_BAYM01000377.1"/>
</dbReference>
<comment type="subcellular location">
    <subcellularLocation>
        <location evidence="1">Cell membrane</location>
        <topology evidence="1">Single-pass membrane protein</topology>
    </subcellularLocation>
</comment>
<comment type="caution">
    <text evidence="12">The sequence shown here is derived from an EMBL/GenBank/DDBJ whole genome shotgun (WGS) entry which is preliminary data.</text>
</comment>
<sequence>MNGNMTMIIMLLIFVGFMYFGMVRPQKKQQQKRQEMLNQLKKGDPIITIGGLHGVIDSIDQQAGTVVIDSDGIYLTFNLSAVRGTATRPAAPAPAATVTKAEEAHNTDEQREAKPVEEATPKADDQTDAKSDSKAEDDK</sequence>
<dbReference type="Pfam" id="PF02699">
    <property type="entry name" value="YajC"/>
    <property type="match status" value="1"/>
</dbReference>
<dbReference type="NCBIfam" id="TIGR00739">
    <property type="entry name" value="yajC"/>
    <property type="match status" value="1"/>
</dbReference>
<feature type="compositionally biased region" description="Basic and acidic residues" evidence="10">
    <location>
        <begin position="100"/>
        <end position="139"/>
    </location>
</feature>
<name>A0A0C9QH76_LACPA</name>
<evidence type="ECO:0000256" key="2">
    <source>
        <dbReference type="ARBA" id="ARBA00006742"/>
    </source>
</evidence>
<evidence type="ECO:0000256" key="3">
    <source>
        <dbReference type="ARBA" id="ARBA00022448"/>
    </source>
</evidence>
<dbReference type="Proteomes" id="UP000032552">
    <property type="component" value="Unassembled WGS sequence"/>
</dbReference>
<dbReference type="PRINTS" id="PR01853">
    <property type="entry name" value="YAJCTRNLCASE"/>
</dbReference>
<dbReference type="EMBL" id="BAYM01000377">
    <property type="protein sequence ID" value="GAN37823.1"/>
    <property type="molecule type" value="Genomic_DNA"/>
</dbReference>
<evidence type="ECO:0000256" key="6">
    <source>
        <dbReference type="ARBA" id="ARBA00022927"/>
    </source>
</evidence>
<dbReference type="PANTHER" id="PTHR33909:SF1">
    <property type="entry name" value="SEC TRANSLOCON ACCESSORY COMPLEX SUBUNIT YAJC"/>
    <property type="match status" value="1"/>
</dbReference>
<dbReference type="SMART" id="SM01323">
    <property type="entry name" value="YajC"/>
    <property type="match status" value="1"/>
</dbReference>
<evidence type="ECO:0000256" key="9">
    <source>
        <dbReference type="ARBA" id="ARBA00023136"/>
    </source>
</evidence>
<evidence type="ECO:0000313" key="13">
    <source>
        <dbReference type="Proteomes" id="UP000032552"/>
    </source>
</evidence>
<evidence type="ECO:0000256" key="7">
    <source>
        <dbReference type="ARBA" id="ARBA00022989"/>
    </source>
</evidence>
<keyword evidence="4" id="KW-1003">Cell membrane</keyword>
<evidence type="ECO:0000256" key="5">
    <source>
        <dbReference type="ARBA" id="ARBA00022692"/>
    </source>
</evidence>
<evidence type="ECO:0000256" key="1">
    <source>
        <dbReference type="ARBA" id="ARBA00004162"/>
    </source>
</evidence>
<reference evidence="13" key="1">
    <citation type="submission" date="2014-05" db="EMBL/GenBank/DDBJ databases">
        <title>Whole genome sequencing of Lactobacillus casei NRIC0644.</title>
        <authorList>
            <person name="Atarashi H."/>
            <person name="Yoshida Y."/>
            <person name="Fujimura S."/>
            <person name="Tanaka N."/>
            <person name="Shiwa Y."/>
            <person name="Yoshikawa H."/>
            <person name="Okada S."/>
            <person name="Nakagawa J."/>
        </authorList>
    </citation>
    <scope>NUCLEOTIDE SEQUENCE [LARGE SCALE GENOMIC DNA]</scope>
    <source>
        <strain evidence="13">NRIC0644</strain>
    </source>
</reference>
<feature type="region of interest" description="Disordered" evidence="10">
    <location>
        <begin position="86"/>
        <end position="139"/>
    </location>
</feature>
<comment type="similarity">
    <text evidence="2">Belongs to the YajC family.</text>
</comment>
<keyword evidence="6" id="KW-0653">Protein transport</keyword>
<gene>
    <name evidence="12" type="ORF">LC0644_2412</name>
</gene>
<keyword evidence="3" id="KW-0813">Transport</keyword>
<evidence type="ECO:0000256" key="10">
    <source>
        <dbReference type="SAM" id="MobiDB-lite"/>
    </source>
</evidence>
<feature type="transmembrane region" description="Helical" evidence="11">
    <location>
        <begin position="6"/>
        <end position="23"/>
    </location>
</feature>
<keyword evidence="7 11" id="KW-1133">Transmembrane helix</keyword>
<evidence type="ECO:0000256" key="11">
    <source>
        <dbReference type="SAM" id="Phobius"/>
    </source>
</evidence>
<keyword evidence="9 11" id="KW-0472">Membrane</keyword>
<dbReference type="GO" id="GO:0005886">
    <property type="term" value="C:plasma membrane"/>
    <property type="evidence" value="ECO:0007669"/>
    <property type="project" value="UniProtKB-SubCell"/>
</dbReference>
<keyword evidence="5 11" id="KW-0812">Transmembrane</keyword>
<keyword evidence="8" id="KW-0811">Translocation</keyword>
<dbReference type="PANTHER" id="PTHR33909">
    <property type="entry name" value="SEC TRANSLOCON ACCESSORY COMPLEX SUBUNIT YAJC"/>
    <property type="match status" value="1"/>
</dbReference>
<dbReference type="InterPro" id="IPR003849">
    <property type="entry name" value="Preprotein_translocase_YajC"/>
</dbReference>
<evidence type="ECO:0000256" key="4">
    <source>
        <dbReference type="ARBA" id="ARBA00022475"/>
    </source>
</evidence>
<proteinExistence type="inferred from homology"/>
<accession>A0A0C9QH76</accession>